<dbReference type="GO" id="GO:0008725">
    <property type="term" value="F:DNA-3-methyladenine glycosylase activity"/>
    <property type="evidence" value="ECO:0007669"/>
    <property type="project" value="TreeGrafter"/>
</dbReference>
<dbReference type="HOGENOM" id="CLU_2379891_0_0_6"/>
<dbReference type="GO" id="GO:0006285">
    <property type="term" value="P:base-excision repair, AP site formation"/>
    <property type="evidence" value="ECO:0007669"/>
    <property type="project" value="TreeGrafter"/>
</dbReference>
<organism evidence="3 4">
    <name type="scientific">Alteromonas mediterranea 615</name>
    <dbReference type="NCBI Taxonomy" id="1300253"/>
    <lineage>
        <taxon>Bacteria</taxon>
        <taxon>Pseudomonadati</taxon>
        <taxon>Pseudomonadota</taxon>
        <taxon>Gammaproteobacteria</taxon>
        <taxon>Alteromonadales</taxon>
        <taxon>Alteromonadaceae</taxon>
        <taxon>Alteromonas/Salinimonas group</taxon>
        <taxon>Alteromonas</taxon>
    </lineage>
</organism>
<dbReference type="GO" id="GO:0005737">
    <property type="term" value="C:cytoplasm"/>
    <property type="evidence" value="ECO:0007669"/>
    <property type="project" value="TreeGrafter"/>
</dbReference>
<dbReference type="PANTHER" id="PTHR43003:SF13">
    <property type="entry name" value="DNA-3-METHYLADENINE GLYCOSYLASE 2"/>
    <property type="match status" value="1"/>
</dbReference>
<dbReference type="Gene3D" id="1.10.1670.40">
    <property type="match status" value="1"/>
</dbReference>
<reference evidence="3 4" key="1">
    <citation type="journal article" date="2013" name="Genome Biol. Evol.">
        <title>Genomic Diversity of "Deep Ecotype" Alteromonas macleodii Isolates: Evidence for Pan-Mediterranean Clonal Frames.</title>
        <authorList>
            <person name="Lopez-Perez M."/>
            <person name="Gonzaga A."/>
            <person name="Rodriguez-Valera F."/>
        </authorList>
    </citation>
    <scope>NUCLEOTIDE SEQUENCE [LARGE SCALE GENOMIC DNA]</scope>
    <source>
        <strain evidence="4">'English Channel 615'</strain>
    </source>
</reference>
<dbReference type="PANTHER" id="PTHR43003">
    <property type="entry name" value="DNA-3-METHYLADENINE GLYCOSYLASE"/>
    <property type="match status" value="1"/>
</dbReference>
<dbReference type="EMBL" id="CP004846">
    <property type="protein sequence ID" value="AGP79568.1"/>
    <property type="molecule type" value="Genomic_DNA"/>
</dbReference>
<evidence type="ECO:0000256" key="2">
    <source>
        <dbReference type="ARBA" id="ARBA00023204"/>
    </source>
</evidence>
<proteinExistence type="predicted"/>
<evidence type="ECO:0000256" key="1">
    <source>
        <dbReference type="ARBA" id="ARBA00022763"/>
    </source>
</evidence>
<accession>S5AR93</accession>
<dbReference type="InterPro" id="IPR051912">
    <property type="entry name" value="Alkylbase_DNA_Glycosylase/TA"/>
</dbReference>
<dbReference type="PATRIC" id="fig|1300253.3.peg.4215"/>
<dbReference type="Proteomes" id="UP000014909">
    <property type="component" value="Chromosome"/>
</dbReference>
<keyword evidence="1" id="KW-0227">DNA damage</keyword>
<sequence length="94" mass="10953">MPQARKEAVRQFACLFLNDKVPNHKEILAIKGVGPWTLDYLKMRGERNPDVYLEGDLIVRKMAQLYPVEPAQAAPWRSYLTLQLWQLSNQQKEV</sequence>
<name>S5AR93_9ALTE</name>
<dbReference type="GO" id="GO:0006307">
    <property type="term" value="P:DNA alkylation repair"/>
    <property type="evidence" value="ECO:0007669"/>
    <property type="project" value="TreeGrafter"/>
</dbReference>
<dbReference type="BioCyc" id="AMAC1300253:G12YX-3215-MONOMER"/>
<evidence type="ECO:0000313" key="4">
    <source>
        <dbReference type="Proteomes" id="UP000014909"/>
    </source>
</evidence>
<protein>
    <submittedName>
        <fullName evidence="3">Ada regulatory protein</fullName>
    </submittedName>
</protein>
<dbReference type="GO" id="GO:0032993">
    <property type="term" value="C:protein-DNA complex"/>
    <property type="evidence" value="ECO:0007669"/>
    <property type="project" value="TreeGrafter"/>
</dbReference>
<gene>
    <name evidence="3" type="ORF">I633_20110</name>
</gene>
<dbReference type="AlphaFoldDB" id="S5AR93"/>
<dbReference type="SUPFAM" id="SSF48150">
    <property type="entry name" value="DNA-glycosylase"/>
    <property type="match status" value="1"/>
</dbReference>
<keyword evidence="2" id="KW-0234">DNA repair</keyword>
<dbReference type="KEGG" id="amh:I633_20110"/>
<dbReference type="InterPro" id="IPR011257">
    <property type="entry name" value="DNA_glycosylase"/>
</dbReference>
<evidence type="ECO:0000313" key="3">
    <source>
        <dbReference type="EMBL" id="AGP79568.1"/>
    </source>
</evidence>
<dbReference type="GO" id="GO:0043916">
    <property type="term" value="F:DNA-7-methylguanine glycosylase activity"/>
    <property type="evidence" value="ECO:0007669"/>
    <property type="project" value="TreeGrafter"/>
</dbReference>
<dbReference type="GO" id="GO:0032131">
    <property type="term" value="F:alkylated DNA binding"/>
    <property type="evidence" value="ECO:0007669"/>
    <property type="project" value="TreeGrafter"/>
</dbReference>